<accession>A0A383AZ51</accession>
<dbReference type="SUPFAM" id="SSF56529">
    <property type="entry name" value="FAH"/>
    <property type="match status" value="1"/>
</dbReference>
<organism evidence="4">
    <name type="scientific">marine metagenome</name>
    <dbReference type="NCBI Taxonomy" id="408172"/>
    <lineage>
        <taxon>unclassified sequences</taxon>
        <taxon>metagenomes</taxon>
        <taxon>ecological metagenomes</taxon>
    </lineage>
</organism>
<reference evidence="4" key="1">
    <citation type="submission" date="2018-05" db="EMBL/GenBank/DDBJ databases">
        <authorList>
            <person name="Lanie J.A."/>
            <person name="Ng W.-L."/>
            <person name="Kazmierczak K.M."/>
            <person name="Andrzejewski T.M."/>
            <person name="Davidsen T.M."/>
            <person name="Wayne K.J."/>
            <person name="Tettelin H."/>
            <person name="Glass J.I."/>
            <person name="Rusch D."/>
            <person name="Podicherti R."/>
            <person name="Tsui H.-C.T."/>
            <person name="Winkler M.E."/>
        </authorList>
    </citation>
    <scope>NUCLEOTIDE SEQUENCE</scope>
</reference>
<dbReference type="EMBL" id="UINC01196074">
    <property type="protein sequence ID" value="SVE12924.1"/>
    <property type="molecule type" value="Genomic_DNA"/>
</dbReference>
<proteinExistence type="inferred from homology"/>
<dbReference type="Gene3D" id="3.90.850.10">
    <property type="entry name" value="Fumarylacetoacetase-like, C-terminal domain"/>
    <property type="match status" value="1"/>
</dbReference>
<gene>
    <name evidence="4" type="ORF">METZ01_LOCUS465778</name>
</gene>
<dbReference type="GO" id="GO:0044281">
    <property type="term" value="P:small molecule metabolic process"/>
    <property type="evidence" value="ECO:0007669"/>
    <property type="project" value="UniProtKB-ARBA"/>
</dbReference>
<feature type="non-terminal residue" evidence="4">
    <location>
        <position position="178"/>
    </location>
</feature>
<keyword evidence="2" id="KW-0479">Metal-binding</keyword>
<evidence type="ECO:0000256" key="1">
    <source>
        <dbReference type="ARBA" id="ARBA00010211"/>
    </source>
</evidence>
<sequence length="178" mass="19656">MRFLNFHKDGEFKLGLKTEQSVLDVETASSTLGMEVPCTYDTVVNNGMGDFSQWDSLIEKALGIPECCLDEDGLEIGPAVINPHKVICVGLNYREHAAEAGMDIPNEPVLFNKFNNSIAAPGQDIDITGLVRVDYEAELAFVMGEQTRRVSVEDALDKVFGYCTSNDISERELQFRSG</sequence>
<dbReference type="InterPro" id="IPR051121">
    <property type="entry name" value="FAH"/>
</dbReference>
<name>A0A383AZ51_9ZZZZ</name>
<comment type="similarity">
    <text evidence="1">Belongs to the FAH family.</text>
</comment>
<dbReference type="Pfam" id="PF01557">
    <property type="entry name" value="FAA_hydrolase"/>
    <property type="match status" value="1"/>
</dbReference>
<evidence type="ECO:0000259" key="3">
    <source>
        <dbReference type="Pfam" id="PF01557"/>
    </source>
</evidence>
<protein>
    <recommendedName>
        <fullName evidence="3">Fumarylacetoacetase-like C-terminal domain-containing protein</fullName>
    </recommendedName>
</protein>
<dbReference type="InterPro" id="IPR036663">
    <property type="entry name" value="Fumarylacetoacetase_C_sf"/>
</dbReference>
<evidence type="ECO:0000256" key="2">
    <source>
        <dbReference type="ARBA" id="ARBA00022723"/>
    </source>
</evidence>
<dbReference type="PANTHER" id="PTHR42796">
    <property type="entry name" value="FUMARYLACETOACETATE HYDROLASE DOMAIN-CONTAINING PROTEIN 2A-RELATED"/>
    <property type="match status" value="1"/>
</dbReference>
<dbReference type="AlphaFoldDB" id="A0A383AZ51"/>
<dbReference type="PANTHER" id="PTHR42796:SF4">
    <property type="entry name" value="FUMARYLACETOACETATE HYDROLASE DOMAIN-CONTAINING PROTEIN 2A"/>
    <property type="match status" value="1"/>
</dbReference>
<feature type="domain" description="Fumarylacetoacetase-like C-terminal" evidence="3">
    <location>
        <begin position="85"/>
        <end position="176"/>
    </location>
</feature>
<dbReference type="InterPro" id="IPR011234">
    <property type="entry name" value="Fumarylacetoacetase-like_C"/>
</dbReference>
<evidence type="ECO:0000313" key="4">
    <source>
        <dbReference type="EMBL" id="SVE12924.1"/>
    </source>
</evidence>
<dbReference type="GO" id="GO:0046872">
    <property type="term" value="F:metal ion binding"/>
    <property type="evidence" value="ECO:0007669"/>
    <property type="project" value="UniProtKB-KW"/>
</dbReference>
<dbReference type="GO" id="GO:0003824">
    <property type="term" value="F:catalytic activity"/>
    <property type="evidence" value="ECO:0007669"/>
    <property type="project" value="InterPro"/>
</dbReference>